<dbReference type="GO" id="GO:0016787">
    <property type="term" value="F:hydrolase activity"/>
    <property type="evidence" value="ECO:0007669"/>
    <property type="project" value="UniProtKB-KW"/>
</dbReference>
<dbReference type="PANTHER" id="PTHR43329">
    <property type="entry name" value="EPOXIDE HYDROLASE"/>
    <property type="match status" value="1"/>
</dbReference>
<dbReference type="EMBL" id="MRUL01000004">
    <property type="protein sequence ID" value="OON40327.1"/>
    <property type="molecule type" value="Genomic_DNA"/>
</dbReference>
<name>A0A1S8YNF4_9GAMM</name>
<dbReference type="STRING" id="1926881.BTJ39_07875"/>
<evidence type="ECO:0000313" key="3">
    <source>
        <dbReference type="EMBL" id="OON40327.1"/>
    </source>
</evidence>
<organism evidence="3 4">
    <name type="scientific">Izhakiella australiensis</name>
    <dbReference type="NCBI Taxonomy" id="1926881"/>
    <lineage>
        <taxon>Bacteria</taxon>
        <taxon>Pseudomonadati</taxon>
        <taxon>Pseudomonadota</taxon>
        <taxon>Gammaproteobacteria</taxon>
        <taxon>Enterobacterales</taxon>
        <taxon>Erwiniaceae</taxon>
        <taxon>Izhakiella</taxon>
    </lineage>
</organism>
<sequence length="310" mass="34366">MALENKQADGSFVVTGSTPEFPLPQGFSSEYQTVDGINMHYVKGGHGPLVYLVHGFGQAWYEWHQLMPQLATNHTVVAVDLPGLGMSQPPLTGYSGEQVAEYLYKLAETLSGDEKFTLIAHDIGIWNTYPMAVKHQDKIDKVIYMEAPVPDQRMYDFPAFSPQGESLVWHFSFFAAQNRLAETLIAGNEGFFLTHFIQQHAANKEAFTPALLEMYSRSYSKPHSLTASFEYYRALNVSIAQNRKLAETKLEMPVMAIGGGGHGGMGQFQVDQMKQYATDVQGHVLSGGGHWLPEECPSELNALVLGFINP</sequence>
<dbReference type="PRINTS" id="PR00412">
    <property type="entry name" value="EPOXHYDRLASE"/>
</dbReference>
<comment type="caution">
    <text evidence="3">The sequence shown here is derived from an EMBL/GenBank/DDBJ whole genome shotgun (WGS) entry which is preliminary data.</text>
</comment>
<evidence type="ECO:0000259" key="2">
    <source>
        <dbReference type="Pfam" id="PF00561"/>
    </source>
</evidence>
<gene>
    <name evidence="3" type="ORF">BTJ39_07875</name>
</gene>
<dbReference type="Pfam" id="PF00561">
    <property type="entry name" value="Abhydrolase_1"/>
    <property type="match status" value="1"/>
</dbReference>
<evidence type="ECO:0000313" key="4">
    <source>
        <dbReference type="Proteomes" id="UP000190667"/>
    </source>
</evidence>
<proteinExistence type="predicted"/>
<dbReference type="Gene3D" id="3.40.50.1820">
    <property type="entry name" value="alpha/beta hydrolase"/>
    <property type="match status" value="1"/>
</dbReference>
<accession>A0A1S8YNF4</accession>
<dbReference type="OrthoDB" id="9780765at2"/>
<protein>
    <submittedName>
        <fullName evidence="3">Alpha/beta hydrolase</fullName>
    </submittedName>
</protein>
<keyword evidence="1 3" id="KW-0378">Hydrolase</keyword>
<dbReference type="InterPro" id="IPR000639">
    <property type="entry name" value="Epox_hydrolase-like"/>
</dbReference>
<feature type="domain" description="AB hydrolase-1" evidence="2">
    <location>
        <begin position="48"/>
        <end position="295"/>
    </location>
</feature>
<dbReference type="InterPro" id="IPR000073">
    <property type="entry name" value="AB_hydrolase_1"/>
</dbReference>
<dbReference type="Proteomes" id="UP000190667">
    <property type="component" value="Unassembled WGS sequence"/>
</dbReference>
<reference evidence="3 4" key="1">
    <citation type="submission" date="2016-12" db="EMBL/GenBank/DDBJ databases">
        <title>Izhakiella australiana sp. nov. of genus Izhakiella isolated from Australian desert.</title>
        <authorList>
            <person name="Ji M."/>
        </authorList>
    </citation>
    <scope>NUCLEOTIDE SEQUENCE [LARGE SCALE GENOMIC DNA]</scope>
    <source>
        <strain evidence="3 4">D4N98</strain>
    </source>
</reference>
<dbReference type="AlphaFoldDB" id="A0A1S8YNF4"/>
<keyword evidence="4" id="KW-1185">Reference proteome</keyword>
<evidence type="ECO:0000256" key="1">
    <source>
        <dbReference type="ARBA" id="ARBA00022801"/>
    </source>
</evidence>
<dbReference type="SUPFAM" id="SSF53474">
    <property type="entry name" value="alpha/beta-Hydrolases"/>
    <property type="match status" value="1"/>
</dbReference>
<dbReference type="RefSeq" id="WP_078002136.1">
    <property type="nucleotide sequence ID" value="NZ_MRUL01000004.1"/>
</dbReference>
<dbReference type="InterPro" id="IPR029058">
    <property type="entry name" value="AB_hydrolase_fold"/>
</dbReference>